<dbReference type="GO" id="GO:0005886">
    <property type="term" value="C:plasma membrane"/>
    <property type="evidence" value="ECO:0007669"/>
    <property type="project" value="TreeGrafter"/>
</dbReference>
<dbReference type="EMBL" id="CP034549">
    <property type="protein sequence ID" value="AZQ43324.1"/>
    <property type="molecule type" value="Genomic_DNA"/>
</dbReference>
<evidence type="ECO:0000313" key="2">
    <source>
        <dbReference type="EMBL" id="AZQ43324.1"/>
    </source>
</evidence>
<gene>
    <name evidence="2" type="ORF">EJ995_03380</name>
</gene>
<evidence type="ECO:0000313" key="3">
    <source>
        <dbReference type="Proteomes" id="UP000279600"/>
    </source>
</evidence>
<dbReference type="PANTHER" id="PTHR30441">
    <property type="entry name" value="DUF748 DOMAIN-CONTAINING PROTEIN"/>
    <property type="match status" value="1"/>
</dbReference>
<dbReference type="PANTHER" id="PTHR30441:SF8">
    <property type="entry name" value="DUF748 DOMAIN-CONTAINING PROTEIN"/>
    <property type="match status" value="1"/>
</dbReference>
<organism evidence="2 3">
    <name type="scientific">Nonlabens ponticola</name>
    <dbReference type="NCBI Taxonomy" id="2496866"/>
    <lineage>
        <taxon>Bacteria</taxon>
        <taxon>Pseudomonadati</taxon>
        <taxon>Bacteroidota</taxon>
        <taxon>Flavobacteriia</taxon>
        <taxon>Flavobacteriales</taxon>
        <taxon>Flavobacteriaceae</taxon>
        <taxon>Nonlabens</taxon>
    </lineage>
</organism>
<dbReference type="OrthoDB" id="596403at2"/>
<proteinExistence type="predicted"/>
<feature type="region of interest" description="Disordered" evidence="1">
    <location>
        <begin position="848"/>
        <end position="867"/>
    </location>
</feature>
<reference evidence="2 3" key="1">
    <citation type="submission" date="2018-12" db="EMBL/GenBank/DDBJ databases">
        <title>Complete genome of Nonlabens sp. MJ115.</title>
        <authorList>
            <person name="Choi H.S."/>
            <person name="Jung J."/>
        </authorList>
    </citation>
    <scope>NUCLEOTIDE SEQUENCE [LARGE SCALE GENOMIC DNA]</scope>
    <source>
        <strain evidence="2 3">MJ115</strain>
    </source>
</reference>
<sequence length="893" mass="98561">MKKIFKILGVVLLAVVAFVIAAPFFLQDQIAEILKNKLNESLNAQIEFGDVDLSFVAAFPDARLNIEDISIINKEPFAGDTLFYAQEVKLDMPLFDVFHDASEPITINELIVNQAVARLQVNENEVASWDIAFAEAEQPQKQQDTTSGFNFNLKHYEINDSKFTYEDLVTKNLLILNEMNHSGNGDFSLNSSTLETATTALVTYELEDIEYLASQRIELDADILMDLDEQKFTFKDNKALVNDLELEMAGYVDIEDDYNMIDLTFKTPSSDFKNFFAVIPQEYRSNLDGMTTTGDFTVDGFIRGEVDENRIPKMNIAIKSNNASFQYPDLPQKVTNIYIDAQLVNDTGNVDDTYFNVANTSFNIGADRLQGNAMIRNLTSNMNVALNAKGDLNLGKLSQSFPLPEDLDLDGKLALDMASQFDMESIEKERYERIKTQGKATLTDFKYIGAAFENPFLIKLAALDLDTSTIKLLAFDALTGNTDIQATGSINNLIGFLIQDQGLKGNFNLRSSTFDVSDFMEETTEVTSANQKSTAATQEAIKIPAFLDANLDFAINEVLYDGLTLKNVSGVAIIRDETIMMNNVRTNIFGGAIGVDGSVSTRGEQPVFDMNLNMKDLDIGQSFQGFDMFQQFVPVIQALEGKINTDIQVKGNLTNELSPVLTSIQGGAFAQLLTKELKPRTVALLDRLDEKLSFISLKDIDIRELATNLKFQDGAVQVSPFDFKVKDIVVTASGRHSLTNEMDYVLNLNVPARYFGKEGAQLLAQLEDNEIDNIAVPLPVRLGGAINKPSVNVDLQAAVTNLTNQIVAIQKQKLKDKGEAALGTAVDDIIKGKNPLDNVKDIIKGKKPAVSSDTTAVSKPADSVKTVPPARDQVKEAAGSLLRNLMKKKKDSV</sequence>
<dbReference type="KEGG" id="noj:EJ995_03380"/>
<dbReference type="GO" id="GO:0090313">
    <property type="term" value="P:regulation of protein targeting to membrane"/>
    <property type="evidence" value="ECO:0007669"/>
    <property type="project" value="TreeGrafter"/>
</dbReference>
<evidence type="ECO:0000256" key="1">
    <source>
        <dbReference type="SAM" id="MobiDB-lite"/>
    </source>
</evidence>
<protein>
    <submittedName>
        <fullName evidence="2">AsmA family protein</fullName>
    </submittedName>
</protein>
<dbReference type="InterPro" id="IPR052894">
    <property type="entry name" value="AsmA-related"/>
</dbReference>
<name>A0A3S9MW07_9FLAO</name>
<dbReference type="RefSeq" id="WP_126445620.1">
    <property type="nucleotide sequence ID" value="NZ_CP034549.1"/>
</dbReference>
<dbReference type="Proteomes" id="UP000279600">
    <property type="component" value="Chromosome"/>
</dbReference>
<accession>A0A3S9MW07</accession>
<dbReference type="AlphaFoldDB" id="A0A3S9MW07"/>
<keyword evidence="3" id="KW-1185">Reference proteome</keyword>